<evidence type="ECO:0000313" key="3">
    <source>
        <dbReference type="WBParaSite" id="SVE_1766500.1"/>
    </source>
</evidence>
<feature type="transmembrane region" description="Helical" evidence="1">
    <location>
        <begin position="6"/>
        <end position="23"/>
    </location>
</feature>
<protein>
    <submittedName>
        <fullName evidence="3">Uncharacterized protein</fullName>
    </submittedName>
</protein>
<dbReference type="Proteomes" id="UP000035680">
    <property type="component" value="Unassembled WGS sequence"/>
</dbReference>
<accession>A0A0K0FYY8</accession>
<keyword evidence="1" id="KW-0812">Transmembrane</keyword>
<evidence type="ECO:0000313" key="2">
    <source>
        <dbReference type="Proteomes" id="UP000035680"/>
    </source>
</evidence>
<dbReference type="WBParaSite" id="SVE_1766500.1">
    <property type="protein sequence ID" value="SVE_1766500.1"/>
    <property type="gene ID" value="SVE_1766500"/>
</dbReference>
<reference evidence="3" key="2">
    <citation type="submission" date="2015-08" db="UniProtKB">
        <authorList>
            <consortium name="WormBaseParasite"/>
        </authorList>
    </citation>
    <scope>IDENTIFICATION</scope>
</reference>
<sequence length="92" mass="10750">MAVSALLLKIILIGFFFTPVYPLRGALMRSGRSFDEIDGVVPINRPKRPLPFQRSPKILRRMLNSGQYHLPDNFYDEMIPNQKMYENGYKLF</sequence>
<proteinExistence type="predicted"/>
<reference evidence="2" key="1">
    <citation type="submission" date="2014-07" db="EMBL/GenBank/DDBJ databases">
        <authorList>
            <person name="Martin A.A"/>
            <person name="De Silva N."/>
        </authorList>
    </citation>
    <scope>NUCLEOTIDE SEQUENCE</scope>
</reference>
<organism evidence="2 3">
    <name type="scientific">Strongyloides venezuelensis</name>
    <name type="common">Threadworm</name>
    <dbReference type="NCBI Taxonomy" id="75913"/>
    <lineage>
        <taxon>Eukaryota</taxon>
        <taxon>Metazoa</taxon>
        <taxon>Ecdysozoa</taxon>
        <taxon>Nematoda</taxon>
        <taxon>Chromadorea</taxon>
        <taxon>Rhabditida</taxon>
        <taxon>Tylenchina</taxon>
        <taxon>Panagrolaimomorpha</taxon>
        <taxon>Strongyloidoidea</taxon>
        <taxon>Strongyloididae</taxon>
        <taxon>Strongyloides</taxon>
    </lineage>
</organism>
<name>A0A0K0FYY8_STRVS</name>
<dbReference type="AlphaFoldDB" id="A0A0K0FYY8"/>
<evidence type="ECO:0000256" key="1">
    <source>
        <dbReference type="SAM" id="Phobius"/>
    </source>
</evidence>
<keyword evidence="2" id="KW-1185">Reference proteome</keyword>
<keyword evidence="1" id="KW-1133">Transmembrane helix</keyword>
<keyword evidence="1" id="KW-0472">Membrane</keyword>